<dbReference type="EMBL" id="CP042430">
    <property type="protein sequence ID" value="QEC48741.1"/>
    <property type="molecule type" value="Genomic_DNA"/>
</dbReference>
<keyword evidence="2 5" id="KW-0812">Transmembrane</keyword>
<evidence type="ECO:0000256" key="4">
    <source>
        <dbReference type="ARBA" id="ARBA00023136"/>
    </source>
</evidence>
<reference evidence="7 8" key="1">
    <citation type="journal article" date="2018" name="J. Microbiol.">
        <title>Baekduia soli gen. nov., sp. nov., a novel bacterium isolated from the soil of Baekdu Mountain and proposal of a novel family name, Baekduiaceae fam. nov.</title>
        <authorList>
            <person name="An D.S."/>
            <person name="Siddiqi M.Z."/>
            <person name="Kim K.H."/>
            <person name="Yu H.S."/>
            <person name="Im W.T."/>
        </authorList>
    </citation>
    <scope>NUCLEOTIDE SEQUENCE [LARGE SCALE GENOMIC DNA]</scope>
    <source>
        <strain evidence="7 8">BR7-21</strain>
    </source>
</reference>
<accession>A0A5B8U734</accession>
<evidence type="ECO:0000313" key="8">
    <source>
        <dbReference type="Proteomes" id="UP000321805"/>
    </source>
</evidence>
<dbReference type="InterPro" id="IPR010652">
    <property type="entry name" value="DUF1232"/>
</dbReference>
<sequence length="132" mass="13921">MHVLAPVLVALGIALGVYAAAVLALIALGRRSDARAVAGFIPDCLVLARRLLGDDRVARRHKALVGALVVYLAMPFDLVPDVIPVAGQLDDAVLAALVLRVVLRGAGASLLREHWPGPERSLRVVERLAGGR</sequence>
<dbReference type="Pfam" id="PF06803">
    <property type="entry name" value="DUF1232"/>
    <property type="match status" value="1"/>
</dbReference>
<dbReference type="GO" id="GO:0012505">
    <property type="term" value="C:endomembrane system"/>
    <property type="evidence" value="ECO:0007669"/>
    <property type="project" value="UniProtKB-SubCell"/>
</dbReference>
<gene>
    <name evidence="7" type="ORF">FSW04_14950</name>
</gene>
<proteinExistence type="predicted"/>
<dbReference type="KEGG" id="bsol:FSW04_14950"/>
<keyword evidence="4 5" id="KW-0472">Membrane</keyword>
<dbReference type="AlphaFoldDB" id="A0A5B8U734"/>
<organism evidence="7 8">
    <name type="scientific">Baekduia soli</name>
    <dbReference type="NCBI Taxonomy" id="496014"/>
    <lineage>
        <taxon>Bacteria</taxon>
        <taxon>Bacillati</taxon>
        <taxon>Actinomycetota</taxon>
        <taxon>Thermoleophilia</taxon>
        <taxon>Solirubrobacterales</taxon>
        <taxon>Baekduiaceae</taxon>
        <taxon>Baekduia</taxon>
    </lineage>
</organism>
<dbReference type="Proteomes" id="UP000321805">
    <property type="component" value="Chromosome"/>
</dbReference>
<comment type="subcellular location">
    <subcellularLocation>
        <location evidence="1">Endomembrane system</location>
        <topology evidence="1">Multi-pass membrane protein</topology>
    </subcellularLocation>
</comment>
<evidence type="ECO:0000313" key="7">
    <source>
        <dbReference type="EMBL" id="QEC48741.1"/>
    </source>
</evidence>
<evidence type="ECO:0000256" key="2">
    <source>
        <dbReference type="ARBA" id="ARBA00022692"/>
    </source>
</evidence>
<keyword evidence="8" id="KW-1185">Reference proteome</keyword>
<evidence type="ECO:0000256" key="3">
    <source>
        <dbReference type="ARBA" id="ARBA00022989"/>
    </source>
</evidence>
<feature type="domain" description="DUF1232" evidence="6">
    <location>
        <begin position="62"/>
        <end position="97"/>
    </location>
</feature>
<evidence type="ECO:0000256" key="5">
    <source>
        <dbReference type="SAM" id="Phobius"/>
    </source>
</evidence>
<dbReference type="RefSeq" id="WP_146920618.1">
    <property type="nucleotide sequence ID" value="NZ_CP042430.1"/>
</dbReference>
<name>A0A5B8U734_9ACTN</name>
<evidence type="ECO:0000256" key="1">
    <source>
        <dbReference type="ARBA" id="ARBA00004127"/>
    </source>
</evidence>
<protein>
    <submittedName>
        <fullName evidence="7">DUF1232 domain-containing protein</fullName>
    </submittedName>
</protein>
<keyword evidence="3 5" id="KW-1133">Transmembrane helix</keyword>
<feature type="transmembrane region" description="Helical" evidence="5">
    <location>
        <begin position="7"/>
        <end position="28"/>
    </location>
</feature>
<evidence type="ECO:0000259" key="6">
    <source>
        <dbReference type="Pfam" id="PF06803"/>
    </source>
</evidence>
<dbReference type="OrthoDB" id="9804184at2"/>